<accession>A0A8D9VQ92</accession>
<comment type="caution">
    <text evidence="1">The sequence shown here is derived from an EMBL/GenBank/DDBJ whole genome shotgun (WGS) entry which is preliminary data.</text>
</comment>
<evidence type="ECO:0000313" key="1">
    <source>
        <dbReference type="EMBL" id="EEI65294.1"/>
    </source>
</evidence>
<organism evidence="1 2">
    <name type="scientific">Limosilactobacillus reuteri CF48-3A</name>
    <dbReference type="NCBI Taxonomy" id="525341"/>
    <lineage>
        <taxon>Bacteria</taxon>
        <taxon>Bacillati</taxon>
        <taxon>Bacillota</taxon>
        <taxon>Bacilli</taxon>
        <taxon>Lactobacillales</taxon>
        <taxon>Lactobacillaceae</taxon>
        <taxon>Limosilactobacillus</taxon>
    </lineage>
</organism>
<name>A0A8D9VQ92_LIMRT</name>
<dbReference type="AlphaFoldDB" id="A0A8D9VQ92"/>
<proteinExistence type="predicted"/>
<sequence length="69" mass="6732">MVDVWGGLADFASGVLPATGGTKPDAGPAGDSLYQPGLLNGGGLAGLCPGRADPARFLQGPVVFLHGAV</sequence>
<reference evidence="1 2" key="1">
    <citation type="submission" date="2009-01" db="EMBL/GenBank/DDBJ databases">
        <authorList>
            <person name="Qin X."/>
            <person name="Bachman B."/>
            <person name="Battles P."/>
            <person name="Bell A."/>
            <person name="Bess C."/>
            <person name="Bickham C."/>
            <person name="Chaboub L."/>
            <person name="Chen D."/>
            <person name="Coyle M."/>
            <person name="Deiros D.R."/>
            <person name="Dinh H."/>
            <person name="Forbes L."/>
            <person name="Fowler G."/>
            <person name="Francisco L."/>
            <person name="Fu Q."/>
            <person name="Gubbala S."/>
            <person name="Hale W."/>
            <person name="Han Y."/>
            <person name="Hemphill L."/>
            <person name="Highlander S.K."/>
            <person name="Hirani K."/>
            <person name="Hogues M."/>
            <person name="Jackson L."/>
            <person name="Jakkamsetti A."/>
            <person name="Javaid M."/>
            <person name="Jiang H."/>
            <person name="Korchina V."/>
            <person name="Kovar C."/>
            <person name="Lara F."/>
            <person name="Lee S."/>
            <person name="Mata R."/>
            <person name="Mathew T."/>
            <person name="Moen C."/>
            <person name="Morales K."/>
            <person name="Munidasa M."/>
            <person name="Nazareth L."/>
            <person name="Ngo R."/>
            <person name="Nguyen L."/>
            <person name="Okwuonu G."/>
            <person name="Ongeri F."/>
            <person name="Patil S."/>
            <person name="Petrosino J."/>
            <person name="Pham C."/>
            <person name="Pham P."/>
            <person name="Pu L.-L."/>
            <person name="Puazo M."/>
            <person name="Raj R."/>
            <person name="Reid J."/>
            <person name="Rouhana J."/>
            <person name="Saada N."/>
            <person name="Shang Y."/>
            <person name="Simmons D."/>
            <person name="Thornton R."/>
            <person name="Warren J."/>
            <person name="Weissenberger G."/>
            <person name="Zhang J."/>
            <person name="Zhang L."/>
            <person name="Zhou C."/>
            <person name="Zhu D."/>
            <person name="Muzny D."/>
            <person name="Worley K."/>
            <person name="Gibbs R."/>
        </authorList>
    </citation>
    <scope>NUCLEOTIDE SEQUENCE [LARGE SCALE GENOMIC DNA]</scope>
    <source>
        <strain evidence="1 2">CF48-3A</strain>
    </source>
</reference>
<protein>
    <submittedName>
        <fullName evidence="1">Uncharacterized protein</fullName>
    </submittedName>
</protein>
<dbReference type="Proteomes" id="UP000003419">
    <property type="component" value="Unassembled WGS sequence"/>
</dbReference>
<evidence type="ECO:0000313" key="2">
    <source>
        <dbReference type="Proteomes" id="UP000003419"/>
    </source>
</evidence>
<dbReference type="EMBL" id="ACHG01000145">
    <property type="protein sequence ID" value="EEI65294.1"/>
    <property type="molecule type" value="Genomic_DNA"/>
</dbReference>
<gene>
    <name evidence="1" type="ORF">HMPREF0534_1376</name>
</gene>